<evidence type="ECO:0000256" key="4">
    <source>
        <dbReference type="ARBA" id="ARBA00022568"/>
    </source>
</evidence>
<evidence type="ECO:0000256" key="2">
    <source>
        <dbReference type="ARBA" id="ARBA00006537"/>
    </source>
</evidence>
<gene>
    <name evidence="16" type="ORF">FVE85_0627</name>
</gene>
<evidence type="ECO:0000256" key="14">
    <source>
        <dbReference type="SAM" id="Coils"/>
    </source>
</evidence>
<keyword evidence="10 14" id="KW-0175">Coiled coil</keyword>
<dbReference type="EMBL" id="VRMN01000002">
    <property type="protein sequence ID" value="KAA8496898.1"/>
    <property type="molecule type" value="Genomic_DNA"/>
</dbReference>
<keyword evidence="4" id="KW-0109">Calcium transport</keyword>
<evidence type="ECO:0000256" key="6">
    <source>
        <dbReference type="ARBA" id="ARBA00022692"/>
    </source>
</evidence>
<evidence type="ECO:0000313" key="17">
    <source>
        <dbReference type="Proteomes" id="UP000324585"/>
    </source>
</evidence>
<evidence type="ECO:0000256" key="3">
    <source>
        <dbReference type="ARBA" id="ARBA00022448"/>
    </source>
</evidence>
<comment type="similarity">
    <text evidence="2">Belongs to the TMCO1 family.</text>
</comment>
<dbReference type="OrthoDB" id="342726at2759"/>
<dbReference type="GO" id="GO:0032469">
    <property type="term" value="P:endoplasmic reticulum calcium ion homeostasis"/>
    <property type="evidence" value="ECO:0007669"/>
    <property type="project" value="InterPro"/>
</dbReference>
<keyword evidence="5" id="KW-0107">Calcium channel</keyword>
<keyword evidence="8" id="KW-0106">Calcium</keyword>
<dbReference type="SMART" id="SM01415">
    <property type="entry name" value="DUF106"/>
    <property type="match status" value="1"/>
</dbReference>
<evidence type="ECO:0000313" key="16">
    <source>
        <dbReference type="EMBL" id="KAA8496898.1"/>
    </source>
</evidence>
<evidence type="ECO:0000256" key="1">
    <source>
        <dbReference type="ARBA" id="ARBA00004477"/>
    </source>
</evidence>
<evidence type="ECO:0000256" key="11">
    <source>
        <dbReference type="ARBA" id="ARBA00023065"/>
    </source>
</evidence>
<evidence type="ECO:0000256" key="7">
    <source>
        <dbReference type="ARBA" id="ARBA00022824"/>
    </source>
</evidence>
<keyword evidence="13" id="KW-0407">Ion channel</keyword>
<keyword evidence="9 15" id="KW-1133">Transmembrane helix</keyword>
<feature type="coiled-coil region" evidence="14">
    <location>
        <begin position="36"/>
        <end position="90"/>
    </location>
</feature>
<dbReference type="PANTHER" id="PTHR20917">
    <property type="entry name" value="PNAS-RELATED"/>
    <property type="match status" value="1"/>
</dbReference>
<evidence type="ECO:0000256" key="15">
    <source>
        <dbReference type="SAM" id="Phobius"/>
    </source>
</evidence>
<keyword evidence="6 15" id="KW-0812">Transmembrane</keyword>
<evidence type="ECO:0000256" key="9">
    <source>
        <dbReference type="ARBA" id="ARBA00022989"/>
    </source>
</evidence>
<dbReference type="InterPro" id="IPR002809">
    <property type="entry name" value="EMC3/TMCO1"/>
</dbReference>
<comment type="subcellular location">
    <subcellularLocation>
        <location evidence="1">Endoplasmic reticulum membrane</location>
        <topology evidence="1">Multi-pass membrane protein</topology>
    </subcellularLocation>
</comment>
<organism evidence="16 17">
    <name type="scientific">Porphyridium purpureum</name>
    <name type="common">Red alga</name>
    <name type="synonym">Porphyridium cruentum</name>
    <dbReference type="NCBI Taxonomy" id="35688"/>
    <lineage>
        <taxon>Eukaryota</taxon>
        <taxon>Rhodophyta</taxon>
        <taxon>Bangiophyceae</taxon>
        <taxon>Porphyridiales</taxon>
        <taxon>Porphyridiaceae</taxon>
        <taxon>Porphyridium</taxon>
    </lineage>
</organism>
<keyword evidence="11" id="KW-0406">Ion transport</keyword>
<feature type="transmembrane region" description="Helical" evidence="15">
    <location>
        <begin position="87"/>
        <end position="106"/>
    </location>
</feature>
<dbReference type="GO" id="GO:0005262">
    <property type="term" value="F:calcium channel activity"/>
    <property type="evidence" value="ECO:0007669"/>
    <property type="project" value="UniProtKB-KW"/>
</dbReference>
<feature type="transmembrane region" description="Helical" evidence="15">
    <location>
        <begin position="6"/>
        <end position="30"/>
    </location>
</feature>
<dbReference type="PANTHER" id="PTHR20917:SF0">
    <property type="entry name" value="CALCIUM LOAD-ACTIVATED CALCIUM CHANNEL"/>
    <property type="match status" value="1"/>
</dbReference>
<keyword evidence="12 15" id="KW-0472">Membrane</keyword>
<accession>A0A5J4Z0K6</accession>
<evidence type="ECO:0000256" key="12">
    <source>
        <dbReference type="ARBA" id="ARBA00023136"/>
    </source>
</evidence>
<evidence type="ECO:0000256" key="5">
    <source>
        <dbReference type="ARBA" id="ARBA00022673"/>
    </source>
</evidence>
<reference evidence="17" key="1">
    <citation type="journal article" date="2019" name="Nat. Commun.">
        <title>Expansion of phycobilisome linker gene families in mesophilic red algae.</title>
        <authorList>
            <person name="Lee J."/>
            <person name="Kim D."/>
            <person name="Bhattacharya D."/>
            <person name="Yoon H.S."/>
        </authorList>
    </citation>
    <scope>NUCLEOTIDE SEQUENCE [LARGE SCALE GENOMIC DNA]</scope>
    <source>
        <strain evidence="17">CCMP 1328</strain>
    </source>
</reference>
<keyword evidence="17" id="KW-1185">Reference proteome</keyword>
<protein>
    <submittedName>
        <fullName evidence="16">Calcium load-activated calcium channel-like</fullName>
    </submittedName>
</protein>
<evidence type="ECO:0000256" key="13">
    <source>
        <dbReference type="ARBA" id="ARBA00023303"/>
    </source>
</evidence>
<dbReference type="GO" id="GO:0005789">
    <property type="term" value="C:endoplasmic reticulum membrane"/>
    <property type="evidence" value="ECO:0007669"/>
    <property type="project" value="UniProtKB-SubCell"/>
</dbReference>
<dbReference type="OMA" id="GMFGDFK"/>
<dbReference type="InterPro" id="IPR008559">
    <property type="entry name" value="TMCO1"/>
</dbReference>
<keyword evidence="3" id="KW-0813">Transport</keyword>
<dbReference type="Pfam" id="PF01956">
    <property type="entry name" value="EMC3_TMCO1"/>
    <property type="match status" value="1"/>
</dbReference>
<name>A0A5J4Z0K6_PORPP</name>
<dbReference type="Proteomes" id="UP000324585">
    <property type="component" value="Unassembled WGS sequence"/>
</dbReference>
<evidence type="ECO:0000256" key="10">
    <source>
        <dbReference type="ARBA" id="ARBA00023054"/>
    </source>
</evidence>
<proteinExistence type="inferred from homology"/>
<dbReference type="AlphaFoldDB" id="A0A5J4Z0K6"/>
<evidence type="ECO:0000256" key="8">
    <source>
        <dbReference type="ARBA" id="ARBA00022837"/>
    </source>
</evidence>
<keyword evidence="7" id="KW-0256">Endoplasmic reticulum</keyword>
<sequence length="193" mass="21972">MEQSHITSIIVVMTVLCMTLVVEGVSWLAVYRTDDFKRASARIVELNEKVAKEKELIVSIDRRKVHEKKIARMEEDLKSANEAVNKLKLRVTIFVSLCYAAAYYYLNNFVFGKTALARVPFEPVSFFKGFVSRGLNSNDLQEVGFGFLYAISSTAIKSNMTKLLGHAPPRSSYSAWEEHVKRTEKYVNNFTTN</sequence>
<comment type="caution">
    <text evidence="16">The sequence shown here is derived from an EMBL/GenBank/DDBJ whole genome shotgun (WGS) entry which is preliminary data.</text>
</comment>